<organism evidence="2 3">
    <name type="scientific">Romanomermis culicivorax</name>
    <name type="common">Nematode worm</name>
    <dbReference type="NCBI Taxonomy" id="13658"/>
    <lineage>
        <taxon>Eukaryota</taxon>
        <taxon>Metazoa</taxon>
        <taxon>Ecdysozoa</taxon>
        <taxon>Nematoda</taxon>
        <taxon>Enoplea</taxon>
        <taxon>Dorylaimia</taxon>
        <taxon>Mermithida</taxon>
        <taxon>Mermithoidea</taxon>
        <taxon>Mermithidae</taxon>
        <taxon>Romanomermis</taxon>
    </lineage>
</organism>
<reference evidence="3" key="1">
    <citation type="submission" date="2022-11" db="UniProtKB">
        <authorList>
            <consortium name="WormBaseParasite"/>
        </authorList>
    </citation>
    <scope>IDENTIFICATION</scope>
</reference>
<sequence length="106" mass="11589">MFQMPSVTNSTITKKDEAQLGQQAANEGALGTSDGLGQIKQIVQNKLRNLEKRRARLETLKISLDQGKTLTDEQQAAYAQLSSVDAVIESHFEMLKTIGTAQAEVI</sequence>
<keyword evidence="2" id="KW-1185">Reference proteome</keyword>
<evidence type="ECO:0000256" key="1">
    <source>
        <dbReference type="SAM" id="MobiDB-lite"/>
    </source>
</evidence>
<dbReference type="AlphaFoldDB" id="A0A915ILW0"/>
<protein>
    <submittedName>
        <fullName evidence="3">Uncharacterized protein</fullName>
    </submittedName>
</protein>
<evidence type="ECO:0000313" key="2">
    <source>
        <dbReference type="Proteomes" id="UP000887565"/>
    </source>
</evidence>
<accession>A0A915ILW0</accession>
<feature type="region of interest" description="Disordered" evidence="1">
    <location>
        <begin position="1"/>
        <end position="33"/>
    </location>
</feature>
<evidence type="ECO:0000313" key="3">
    <source>
        <dbReference type="WBParaSite" id="nRc.2.0.1.t14800-RA"/>
    </source>
</evidence>
<feature type="compositionally biased region" description="Polar residues" evidence="1">
    <location>
        <begin position="1"/>
        <end position="12"/>
    </location>
</feature>
<name>A0A915ILW0_ROMCU</name>
<dbReference type="WBParaSite" id="nRc.2.0.1.t14800-RA">
    <property type="protein sequence ID" value="nRc.2.0.1.t14800-RA"/>
    <property type="gene ID" value="nRc.2.0.1.g14800"/>
</dbReference>
<proteinExistence type="predicted"/>
<dbReference type="Proteomes" id="UP000887565">
    <property type="component" value="Unplaced"/>
</dbReference>